<proteinExistence type="predicted"/>
<evidence type="ECO:0000256" key="1">
    <source>
        <dbReference type="SAM" id="Phobius"/>
    </source>
</evidence>
<gene>
    <name evidence="2" type="ORF">H4F45_21105</name>
</gene>
<accession>A0AAE2WJU3</accession>
<dbReference type="InterPro" id="IPR007360">
    <property type="entry name" value="SirB"/>
</dbReference>
<dbReference type="Pfam" id="PF04247">
    <property type="entry name" value="SirB"/>
    <property type="match status" value="1"/>
</dbReference>
<dbReference type="PANTHER" id="PTHR39594">
    <property type="entry name" value="PROTEIN YCHQ"/>
    <property type="match status" value="1"/>
</dbReference>
<evidence type="ECO:0000313" key="3">
    <source>
        <dbReference type="Proteomes" id="UP000768524"/>
    </source>
</evidence>
<dbReference type="PANTHER" id="PTHR39594:SF1">
    <property type="entry name" value="PROTEIN YCHQ"/>
    <property type="match status" value="1"/>
</dbReference>
<feature type="non-terminal residue" evidence="2">
    <location>
        <position position="58"/>
    </location>
</feature>
<dbReference type="AlphaFoldDB" id="A0AAE2WJU3"/>
<dbReference type="EMBL" id="JACGEP010000234">
    <property type="protein sequence ID" value="MBN3053882.1"/>
    <property type="molecule type" value="Genomic_DNA"/>
</dbReference>
<sequence>MITLYPATIYLDLASFCMSISLFLIRFFCLCRQSAILQHRWLKILPNINETLLLISGI</sequence>
<reference evidence="2" key="1">
    <citation type="submission" date="2020-07" db="EMBL/GenBank/DDBJ databases">
        <title>A pangenomic view of the genus Pectobacterium provides insights into genome organization, phylogeny, and virulence.</title>
        <authorList>
            <person name="Jonkheer E."/>
            <person name="Brankovics B."/>
            <person name="Houwers I."/>
            <person name="Van Der Wolf J."/>
            <person name="Bonants P."/>
            <person name="Vreeburg R."/>
            <person name="Bollema R."/>
            <person name="De Haan J."/>
            <person name="Berke L."/>
            <person name="De Ridder D."/>
            <person name="Smit S."/>
            <person name="Van Der Lee T.A.J."/>
        </authorList>
    </citation>
    <scope>NUCLEOTIDE SEQUENCE</scope>
    <source>
        <strain evidence="2">NAK:433</strain>
    </source>
</reference>
<keyword evidence="1" id="KW-0812">Transmembrane</keyword>
<dbReference type="GO" id="GO:0005886">
    <property type="term" value="C:plasma membrane"/>
    <property type="evidence" value="ECO:0007669"/>
    <property type="project" value="TreeGrafter"/>
</dbReference>
<organism evidence="2 3">
    <name type="scientific">Pectobacterium brasiliense</name>
    <dbReference type="NCBI Taxonomy" id="180957"/>
    <lineage>
        <taxon>Bacteria</taxon>
        <taxon>Pseudomonadati</taxon>
        <taxon>Pseudomonadota</taxon>
        <taxon>Gammaproteobacteria</taxon>
        <taxon>Enterobacterales</taxon>
        <taxon>Pectobacteriaceae</taxon>
        <taxon>Pectobacterium</taxon>
    </lineage>
</organism>
<comment type="caution">
    <text evidence="2">The sequence shown here is derived from an EMBL/GenBank/DDBJ whole genome shotgun (WGS) entry which is preliminary data.</text>
</comment>
<name>A0AAE2WJU3_9GAMM</name>
<dbReference type="Proteomes" id="UP000768524">
    <property type="component" value="Unassembled WGS sequence"/>
</dbReference>
<keyword evidence="1" id="KW-1133">Transmembrane helix</keyword>
<keyword evidence="1" id="KW-0472">Membrane</keyword>
<protein>
    <submittedName>
        <fullName evidence="2">SirB2 family protein</fullName>
    </submittedName>
</protein>
<evidence type="ECO:0000313" key="2">
    <source>
        <dbReference type="EMBL" id="MBN3053882.1"/>
    </source>
</evidence>
<feature type="transmembrane region" description="Helical" evidence="1">
    <location>
        <begin position="13"/>
        <end position="31"/>
    </location>
</feature>
<dbReference type="RefSeq" id="WP_205560242.1">
    <property type="nucleotide sequence ID" value="NZ_JACGEP010000234.1"/>
</dbReference>